<keyword evidence="2 3" id="KW-0274">FAD</keyword>
<dbReference type="InterPro" id="IPR007867">
    <property type="entry name" value="GMC_OxRtase_C"/>
</dbReference>
<dbReference type="SUPFAM" id="SSF54373">
    <property type="entry name" value="FAD-linked reductases, C-terminal domain"/>
    <property type="match status" value="1"/>
</dbReference>
<dbReference type="STRING" id="97972.A0A2V1DFC2"/>
<dbReference type="OrthoDB" id="269227at2759"/>
<sequence length="599" mass="64601">MATGQEYDYIIVGGGTAGLVVANRLSADPDTQVLVLEAGEDRLTDPQGLTPALWQSQLGTTVDWNFATTSQAGLNNRSISQPQGRVLGGSSAINGLAFIPPSQAGIDEWGKLGNEGWSWSTLEPYYTKFRKLAYPSDPETFARLGFHEYPRAQQGNGPLHASFPDALDDPMPSAWVESFKELGWTPKADVFSGHIQGGFTCASSIDVDTKTRTHSGIAYYLPARDRSNLKVQTNAVVEKMILKKLGQDFVVQGVKWQVNGETHEAQARKEVILAAGVYGTPRLLELSGIGCKDVLEPLGIEVIVESPNVGKNLQDHLMTGISFEVKDGVKTLDDLRRMVPEALQAAAAAYATNRTGPFAIAGTAPSLSCQCCNSELEELLSRHPSVIDGKQPVQQEYYKFTASTLSSDQDGSAAFWLAPAFGSFGNESTLSTSDVPGNFITIGVTHLHPFSRGSSHIATRDPTAKPTINPEYLQHPLDVEIFARHLTFIETLARSGPLGGLIKDPVNGRRNNPLAKANNLQEARAYARVGTISNWHPVGTAVMLPRDKGGVFGSDLKVHGVKNLRIVDSSIMPVITRGNPQTTVYAVAERAADIILGNV</sequence>
<accession>A0A2V1DFC2</accession>
<dbReference type="EMBL" id="KZ805456">
    <property type="protein sequence ID" value="PVH96735.1"/>
    <property type="molecule type" value="Genomic_DNA"/>
</dbReference>
<keyword evidence="6" id="KW-1185">Reference proteome</keyword>
<feature type="binding site" evidence="2">
    <location>
        <begin position="535"/>
        <end position="536"/>
    </location>
    <ligand>
        <name>FAD</name>
        <dbReference type="ChEBI" id="CHEBI:57692"/>
    </ligand>
</feature>
<dbReference type="Proteomes" id="UP000244855">
    <property type="component" value="Unassembled WGS sequence"/>
</dbReference>
<dbReference type="SUPFAM" id="SSF51905">
    <property type="entry name" value="FAD/NAD(P)-binding domain"/>
    <property type="match status" value="1"/>
</dbReference>
<organism evidence="5 6">
    <name type="scientific">Periconia macrospinosa</name>
    <dbReference type="NCBI Taxonomy" id="97972"/>
    <lineage>
        <taxon>Eukaryota</taxon>
        <taxon>Fungi</taxon>
        <taxon>Dikarya</taxon>
        <taxon>Ascomycota</taxon>
        <taxon>Pezizomycotina</taxon>
        <taxon>Dothideomycetes</taxon>
        <taxon>Pleosporomycetidae</taxon>
        <taxon>Pleosporales</taxon>
        <taxon>Massarineae</taxon>
        <taxon>Periconiaceae</taxon>
        <taxon>Periconia</taxon>
    </lineage>
</organism>
<evidence type="ECO:0000256" key="1">
    <source>
        <dbReference type="ARBA" id="ARBA00010790"/>
    </source>
</evidence>
<feature type="binding site" evidence="2">
    <location>
        <position position="86"/>
    </location>
    <ligand>
        <name>FAD</name>
        <dbReference type="ChEBI" id="CHEBI:57692"/>
    </ligand>
</feature>
<dbReference type="Gene3D" id="3.50.50.60">
    <property type="entry name" value="FAD/NAD(P)-binding domain"/>
    <property type="match status" value="1"/>
</dbReference>
<comment type="similarity">
    <text evidence="1 3">Belongs to the GMC oxidoreductase family.</text>
</comment>
<comment type="cofactor">
    <cofactor evidence="2">
        <name>FAD</name>
        <dbReference type="ChEBI" id="CHEBI:57692"/>
    </cofactor>
</comment>
<evidence type="ECO:0000259" key="4">
    <source>
        <dbReference type="PROSITE" id="PS00623"/>
    </source>
</evidence>
<dbReference type="Pfam" id="PF05199">
    <property type="entry name" value="GMC_oxred_C"/>
    <property type="match status" value="1"/>
</dbReference>
<dbReference type="PANTHER" id="PTHR11552:SF210">
    <property type="entry name" value="GLUCOSE-METHANOL-CHOLINE OXIDOREDUCTASE N-TERMINAL DOMAIN-CONTAINING PROTEIN-RELATED"/>
    <property type="match status" value="1"/>
</dbReference>
<gene>
    <name evidence="5" type="ORF">DM02DRAFT_687048</name>
</gene>
<dbReference type="Gene3D" id="3.30.560.10">
    <property type="entry name" value="Glucose Oxidase, domain 3"/>
    <property type="match status" value="1"/>
</dbReference>
<dbReference type="AlphaFoldDB" id="A0A2V1DFC2"/>
<dbReference type="PIRSF" id="PIRSF000137">
    <property type="entry name" value="Alcohol_oxidase"/>
    <property type="match status" value="1"/>
</dbReference>
<keyword evidence="3" id="KW-0285">Flavoprotein</keyword>
<evidence type="ECO:0000256" key="2">
    <source>
        <dbReference type="PIRSR" id="PIRSR000137-2"/>
    </source>
</evidence>
<dbReference type="GO" id="GO:0050660">
    <property type="term" value="F:flavin adenine dinucleotide binding"/>
    <property type="evidence" value="ECO:0007669"/>
    <property type="project" value="InterPro"/>
</dbReference>
<feature type="binding site" evidence="2">
    <location>
        <position position="237"/>
    </location>
    <ligand>
        <name>FAD</name>
        <dbReference type="ChEBI" id="CHEBI:57692"/>
    </ligand>
</feature>
<protein>
    <submittedName>
        <fullName evidence="5">GMC oxidoreductase</fullName>
    </submittedName>
</protein>
<evidence type="ECO:0000313" key="6">
    <source>
        <dbReference type="Proteomes" id="UP000244855"/>
    </source>
</evidence>
<dbReference type="PROSITE" id="PS00623">
    <property type="entry name" value="GMC_OXRED_1"/>
    <property type="match status" value="1"/>
</dbReference>
<feature type="binding site" evidence="2">
    <location>
        <begin position="580"/>
        <end position="581"/>
    </location>
    <ligand>
        <name>FAD</name>
        <dbReference type="ChEBI" id="CHEBI:57692"/>
    </ligand>
</feature>
<feature type="domain" description="Glucose-methanol-choline oxidoreductase N-terminal" evidence="4">
    <location>
        <begin position="84"/>
        <end position="107"/>
    </location>
</feature>
<dbReference type="InterPro" id="IPR036188">
    <property type="entry name" value="FAD/NAD-bd_sf"/>
</dbReference>
<dbReference type="PANTHER" id="PTHR11552">
    <property type="entry name" value="GLUCOSE-METHANOL-CHOLINE GMC OXIDOREDUCTASE"/>
    <property type="match status" value="1"/>
</dbReference>
<dbReference type="InterPro" id="IPR000172">
    <property type="entry name" value="GMC_OxRdtase_N"/>
</dbReference>
<dbReference type="InterPro" id="IPR012132">
    <property type="entry name" value="GMC_OxRdtase"/>
</dbReference>
<dbReference type="GO" id="GO:0016614">
    <property type="term" value="F:oxidoreductase activity, acting on CH-OH group of donors"/>
    <property type="evidence" value="ECO:0007669"/>
    <property type="project" value="InterPro"/>
</dbReference>
<proteinExistence type="inferred from homology"/>
<name>A0A2V1DFC2_9PLEO</name>
<dbReference type="Pfam" id="PF00732">
    <property type="entry name" value="GMC_oxred_N"/>
    <property type="match status" value="1"/>
</dbReference>
<reference evidence="5 6" key="1">
    <citation type="journal article" date="2018" name="Sci. Rep.">
        <title>Comparative genomics provides insights into the lifestyle and reveals functional heterogeneity of dark septate endophytic fungi.</title>
        <authorList>
            <person name="Knapp D.G."/>
            <person name="Nemeth J.B."/>
            <person name="Barry K."/>
            <person name="Hainaut M."/>
            <person name="Henrissat B."/>
            <person name="Johnson J."/>
            <person name="Kuo A."/>
            <person name="Lim J.H.P."/>
            <person name="Lipzen A."/>
            <person name="Nolan M."/>
            <person name="Ohm R.A."/>
            <person name="Tamas L."/>
            <person name="Grigoriev I.V."/>
            <person name="Spatafora J.W."/>
            <person name="Nagy L.G."/>
            <person name="Kovacs G.M."/>
        </authorList>
    </citation>
    <scope>NUCLEOTIDE SEQUENCE [LARGE SCALE GENOMIC DNA]</scope>
    <source>
        <strain evidence="5 6">DSE2036</strain>
    </source>
</reference>
<evidence type="ECO:0000256" key="3">
    <source>
        <dbReference type="RuleBase" id="RU003968"/>
    </source>
</evidence>
<evidence type="ECO:0000313" key="5">
    <source>
        <dbReference type="EMBL" id="PVH96735.1"/>
    </source>
</evidence>